<protein>
    <recommendedName>
        <fullName evidence="4">WG containing repeat-containing protein</fullName>
    </recommendedName>
</protein>
<accession>A0A5J4IVM6</accession>
<organism evidence="2 3">
    <name type="scientific">Patiriisocius marinus</name>
    <dbReference type="NCBI Taxonomy" id="1397112"/>
    <lineage>
        <taxon>Bacteria</taxon>
        <taxon>Pseudomonadati</taxon>
        <taxon>Bacteroidota</taxon>
        <taxon>Flavobacteriia</taxon>
        <taxon>Flavobacteriales</taxon>
        <taxon>Flavobacteriaceae</taxon>
        <taxon>Patiriisocius</taxon>
    </lineage>
</organism>
<name>A0A5J4IVM6_9FLAO</name>
<evidence type="ECO:0008006" key="4">
    <source>
        <dbReference type="Google" id="ProtNLM"/>
    </source>
</evidence>
<dbReference type="InterPro" id="IPR032774">
    <property type="entry name" value="WG_beta_rep"/>
</dbReference>
<evidence type="ECO:0000256" key="1">
    <source>
        <dbReference type="SAM" id="SignalP"/>
    </source>
</evidence>
<evidence type="ECO:0000313" key="2">
    <source>
        <dbReference type="EMBL" id="GER58342.1"/>
    </source>
</evidence>
<dbReference type="RefSeq" id="WP_151672426.1">
    <property type="nucleotide sequence ID" value="NZ_BKCG01000001.1"/>
</dbReference>
<gene>
    <name evidence="2" type="ORF">ULMA_04500</name>
</gene>
<dbReference type="Pfam" id="PF14903">
    <property type="entry name" value="WG_beta_rep"/>
    <property type="match status" value="4"/>
</dbReference>
<comment type="caution">
    <text evidence="2">The sequence shown here is derived from an EMBL/GenBank/DDBJ whole genome shotgun (WGS) entry which is preliminary data.</text>
</comment>
<dbReference type="SUPFAM" id="SSF69360">
    <property type="entry name" value="Cell wall binding repeat"/>
    <property type="match status" value="1"/>
</dbReference>
<feature type="chain" id="PRO_5023866769" description="WG containing repeat-containing protein" evidence="1">
    <location>
        <begin position="21"/>
        <end position="376"/>
    </location>
</feature>
<proteinExistence type="predicted"/>
<dbReference type="EMBL" id="BKCG01000001">
    <property type="protein sequence ID" value="GER58342.1"/>
    <property type="molecule type" value="Genomic_DNA"/>
</dbReference>
<dbReference type="PANTHER" id="PTHR37841:SF1">
    <property type="entry name" value="DUF3298 DOMAIN-CONTAINING PROTEIN"/>
    <property type="match status" value="1"/>
</dbReference>
<evidence type="ECO:0000313" key="3">
    <source>
        <dbReference type="Proteomes" id="UP000326509"/>
    </source>
</evidence>
<feature type="signal peptide" evidence="1">
    <location>
        <begin position="1"/>
        <end position="20"/>
    </location>
</feature>
<dbReference type="PANTHER" id="PTHR37841">
    <property type="entry name" value="GLR2918 PROTEIN"/>
    <property type="match status" value="1"/>
</dbReference>
<reference evidence="2 3" key="1">
    <citation type="submission" date="2019-08" db="EMBL/GenBank/DDBJ databases">
        <title>Draft genome sequence of Ulvibacter marinus type strain NBRC 109484.</title>
        <authorList>
            <person name="Kawano K."/>
            <person name="Ushijima N."/>
            <person name="Kihara M."/>
            <person name="Itoh H."/>
        </authorList>
    </citation>
    <scope>NUCLEOTIDE SEQUENCE [LARGE SCALE GENOMIC DNA]</scope>
    <source>
        <strain evidence="2 3">NBRC 109484</strain>
    </source>
</reference>
<keyword evidence="3" id="KW-1185">Reference proteome</keyword>
<keyword evidence="1" id="KW-0732">Signal</keyword>
<dbReference type="Proteomes" id="UP000326509">
    <property type="component" value="Unassembled WGS sequence"/>
</dbReference>
<dbReference type="OrthoDB" id="5464673at2"/>
<sequence>MKRFLILILTVLLTSTSLLAQELARVRDNDQFGYIDKMGTFKINPQFAKAGDFSDGLAAAMKNDQWGFINTSGDWVIEPEYDKVKPFNSGYALVLIDKHWNYIDKNNKVLQTPVKEKYYDFNKFGVAFYSIDKKVGLINTKGEVVLEPKYNVIKPFVDGYAKVRVDDKWGMIDTSGKEFVPAIYDEIGDYRGQGIAVRKGDSFGILVEGSMNIISGADKVWDFPEGEKLTYARKDKKVGFVNAKGAWIISPQYYKARAFSNGLAPVFNDDAWGYIDETGKEIIAFQFRDAETFADNGLAPVKEKKLWGFIDKTGKMVIPAQYAISAGGLNIFSKNNPKGFLGNLARVKYEKSWGFIDEQGNPLGGKWYQNVELFAK</sequence>
<dbReference type="AlphaFoldDB" id="A0A5J4IVM6"/>